<evidence type="ECO:0000259" key="10">
    <source>
        <dbReference type="Pfam" id="PF03033"/>
    </source>
</evidence>
<dbReference type="SUPFAM" id="SSF53756">
    <property type="entry name" value="UDP-Glycosyltransferase/glycogen phosphorylase"/>
    <property type="match status" value="1"/>
</dbReference>
<dbReference type="InterPro" id="IPR006009">
    <property type="entry name" value="GlcNAc_MurG"/>
</dbReference>
<dbReference type="GO" id="GO:0071555">
    <property type="term" value="P:cell wall organization"/>
    <property type="evidence" value="ECO:0007669"/>
    <property type="project" value="UniProtKB-KW"/>
</dbReference>
<dbReference type="Pfam" id="PF04101">
    <property type="entry name" value="Glyco_tran_28_C"/>
    <property type="match status" value="1"/>
</dbReference>
<evidence type="ECO:0008006" key="14">
    <source>
        <dbReference type="Google" id="ProtNLM"/>
    </source>
</evidence>
<evidence type="ECO:0000256" key="6">
    <source>
        <dbReference type="ARBA" id="ARBA00022984"/>
    </source>
</evidence>
<dbReference type="PANTHER" id="PTHR21015">
    <property type="entry name" value="UDP-N-ACETYLGLUCOSAMINE--N-ACETYLMURAMYL-(PENTAPEPTIDE) PYROPHOSPHORYL-UNDECAPRENOL N-ACETYLGLUCOSAMINE TRANSFERASE 1"/>
    <property type="match status" value="1"/>
</dbReference>
<keyword evidence="4" id="KW-0808">Transferase</keyword>
<dbReference type="Pfam" id="PF03033">
    <property type="entry name" value="Glyco_transf_28"/>
    <property type="match status" value="1"/>
</dbReference>
<evidence type="ECO:0000256" key="5">
    <source>
        <dbReference type="ARBA" id="ARBA00022960"/>
    </source>
</evidence>
<dbReference type="CDD" id="cd03785">
    <property type="entry name" value="GT28_MurG"/>
    <property type="match status" value="1"/>
</dbReference>
<gene>
    <name evidence="12" type="ORF">Cgig2_021578</name>
</gene>
<evidence type="ECO:0000256" key="1">
    <source>
        <dbReference type="ARBA" id="ARBA00022475"/>
    </source>
</evidence>
<evidence type="ECO:0000256" key="4">
    <source>
        <dbReference type="ARBA" id="ARBA00022679"/>
    </source>
</evidence>
<sequence>MAVTITTTNTAISFLSLSHPKPRTLQWVCYPQKPRSQFVCCLSVDRPTYQSASGQSESAASGGGGSSLRVVFATRGTGGRIYPAVAIADEIKMTNPDAQILFIGTDSGMESAIVPSAGYDFAPIPGSPLGRSIFCLETLTLPFYLVRSMVESWKIIKEFKPQIVFGTGCSVSFPVCLVAALNGLRVIIHEHGSVPGLANWALSVLADLVFVAYNSTVDCFPTDKKKIVVTGNPLRLSLKKFVSKAVGRSYFFPRLGKVHDSDAKVVLVLGGSMGANSMNIALLNFYQQMLLERENLHIIWETGVGSFDEMENLVRNHPRLILAPFLHAMDLAYAAADLVVSRAGAMTCTELLATGKPAILIPSPNVEEGHQFKNASLMADLAGSNIITEDELDSCTLRYAIEDILDNEQLMTTMSERAFQAAKPNAGAEIVEHLISLLNASPKK</sequence>
<evidence type="ECO:0000256" key="8">
    <source>
        <dbReference type="ARBA" id="ARBA00023306"/>
    </source>
</evidence>
<evidence type="ECO:0000256" key="3">
    <source>
        <dbReference type="ARBA" id="ARBA00022676"/>
    </source>
</evidence>
<keyword evidence="2" id="KW-0132">Cell division</keyword>
<dbReference type="InterPro" id="IPR004276">
    <property type="entry name" value="GlycoTrans_28_N"/>
</dbReference>
<dbReference type="HAMAP" id="MF_00033">
    <property type="entry name" value="MurG"/>
    <property type="match status" value="1"/>
</dbReference>
<evidence type="ECO:0000256" key="2">
    <source>
        <dbReference type="ARBA" id="ARBA00022618"/>
    </source>
</evidence>
<proteinExistence type="inferred from homology"/>
<keyword evidence="9" id="KW-0961">Cell wall biogenesis/degradation</keyword>
<protein>
    <recommendedName>
        <fullName evidence="14">Undecaprenyldiphospho-muramoylpentapeptide beta-N-acetylglucosaminyltransferase</fullName>
    </recommendedName>
</protein>
<dbReference type="GO" id="GO:0050511">
    <property type="term" value="F:undecaprenyldiphospho-muramoylpentapeptide beta-N-acetylglucosaminyltransferase activity"/>
    <property type="evidence" value="ECO:0007669"/>
    <property type="project" value="InterPro"/>
</dbReference>
<dbReference type="InterPro" id="IPR007235">
    <property type="entry name" value="Glyco_trans_28_C"/>
</dbReference>
<evidence type="ECO:0000259" key="11">
    <source>
        <dbReference type="Pfam" id="PF04101"/>
    </source>
</evidence>
<dbReference type="Proteomes" id="UP001153076">
    <property type="component" value="Unassembled WGS sequence"/>
</dbReference>
<dbReference type="GO" id="GO:0008360">
    <property type="term" value="P:regulation of cell shape"/>
    <property type="evidence" value="ECO:0007669"/>
    <property type="project" value="UniProtKB-KW"/>
</dbReference>
<keyword evidence="3" id="KW-0328">Glycosyltransferase</keyword>
<comment type="caution">
    <text evidence="12">The sequence shown here is derived from an EMBL/GenBank/DDBJ whole genome shotgun (WGS) entry which is preliminary data.</text>
</comment>
<dbReference type="OrthoDB" id="20273at2759"/>
<evidence type="ECO:0000256" key="7">
    <source>
        <dbReference type="ARBA" id="ARBA00023136"/>
    </source>
</evidence>
<dbReference type="GO" id="GO:0051301">
    <property type="term" value="P:cell division"/>
    <property type="evidence" value="ECO:0007669"/>
    <property type="project" value="UniProtKB-KW"/>
</dbReference>
<dbReference type="Gene3D" id="3.40.50.2000">
    <property type="entry name" value="Glycogen Phosphorylase B"/>
    <property type="match status" value="2"/>
</dbReference>
<dbReference type="EMBL" id="JAKOGI010000779">
    <property type="protein sequence ID" value="KAJ8430616.1"/>
    <property type="molecule type" value="Genomic_DNA"/>
</dbReference>
<dbReference type="AlphaFoldDB" id="A0A9Q1JSZ9"/>
<name>A0A9Q1JSZ9_9CARY</name>
<feature type="domain" description="Glycosyltransferase family 28 N-terminal" evidence="10">
    <location>
        <begin position="70"/>
        <end position="210"/>
    </location>
</feature>
<reference evidence="12" key="1">
    <citation type="submission" date="2022-04" db="EMBL/GenBank/DDBJ databases">
        <title>Carnegiea gigantea Genome sequencing and assembly v2.</title>
        <authorList>
            <person name="Copetti D."/>
            <person name="Sanderson M.J."/>
            <person name="Burquez A."/>
            <person name="Wojciechowski M.F."/>
        </authorList>
    </citation>
    <scope>NUCLEOTIDE SEQUENCE</scope>
    <source>
        <strain evidence="12">SGP5-SGP5p</strain>
        <tissue evidence="12">Aerial part</tissue>
    </source>
</reference>
<keyword evidence="1" id="KW-1003">Cell membrane</keyword>
<dbReference type="PANTHER" id="PTHR21015:SF22">
    <property type="entry name" value="GLYCOSYLTRANSFERASE"/>
    <property type="match status" value="1"/>
</dbReference>
<keyword evidence="7" id="KW-0472">Membrane</keyword>
<accession>A0A9Q1JSZ9</accession>
<evidence type="ECO:0000313" key="13">
    <source>
        <dbReference type="Proteomes" id="UP001153076"/>
    </source>
</evidence>
<keyword evidence="8" id="KW-0131">Cell cycle</keyword>
<evidence type="ECO:0000256" key="9">
    <source>
        <dbReference type="ARBA" id="ARBA00023316"/>
    </source>
</evidence>
<organism evidence="12 13">
    <name type="scientific">Carnegiea gigantea</name>
    <dbReference type="NCBI Taxonomy" id="171969"/>
    <lineage>
        <taxon>Eukaryota</taxon>
        <taxon>Viridiplantae</taxon>
        <taxon>Streptophyta</taxon>
        <taxon>Embryophyta</taxon>
        <taxon>Tracheophyta</taxon>
        <taxon>Spermatophyta</taxon>
        <taxon>Magnoliopsida</taxon>
        <taxon>eudicotyledons</taxon>
        <taxon>Gunneridae</taxon>
        <taxon>Pentapetalae</taxon>
        <taxon>Caryophyllales</taxon>
        <taxon>Cactineae</taxon>
        <taxon>Cactaceae</taxon>
        <taxon>Cactoideae</taxon>
        <taxon>Echinocereeae</taxon>
        <taxon>Carnegiea</taxon>
    </lineage>
</organism>
<evidence type="ECO:0000313" key="12">
    <source>
        <dbReference type="EMBL" id="KAJ8430616.1"/>
    </source>
</evidence>
<dbReference type="GO" id="GO:0005975">
    <property type="term" value="P:carbohydrate metabolic process"/>
    <property type="evidence" value="ECO:0007669"/>
    <property type="project" value="InterPro"/>
</dbReference>
<feature type="domain" description="Glycosyl transferase family 28 C-terminal" evidence="11">
    <location>
        <begin position="265"/>
        <end position="424"/>
    </location>
</feature>
<keyword evidence="13" id="KW-1185">Reference proteome</keyword>
<keyword evidence="5" id="KW-0133">Cell shape</keyword>
<keyword evidence="6" id="KW-0573">Peptidoglycan synthesis</keyword>